<comment type="caution">
    <text evidence="1">The sequence shown here is derived from an EMBL/GenBank/DDBJ whole genome shotgun (WGS) entry which is preliminary data.</text>
</comment>
<dbReference type="EMBL" id="BMAW01018175">
    <property type="protein sequence ID" value="GFT57275.1"/>
    <property type="molecule type" value="Genomic_DNA"/>
</dbReference>
<evidence type="ECO:0000313" key="2">
    <source>
        <dbReference type="Proteomes" id="UP000887013"/>
    </source>
</evidence>
<gene>
    <name evidence="1" type="ORF">NPIL_666081</name>
</gene>
<keyword evidence="2" id="KW-1185">Reference proteome</keyword>
<name>A0A8X6P8M5_NEPPI</name>
<reference evidence="1" key="1">
    <citation type="submission" date="2020-08" db="EMBL/GenBank/DDBJ databases">
        <title>Multicomponent nature underlies the extraordinary mechanical properties of spider dragline silk.</title>
        <authorList>
            <person name="Kono N."/>
            <person name="Nakamura H."/>
            <person name="Mori M."/>
            <person name="Yoshida Y."/>
            <person name="Ohtoshi R."/>
            <person name="Malay A.D."/>
            <person name="Moran D.A.P."/>
            <person name="Tomita M."/>
            <person name="Numata K."/>
            <person name="Arakawa K."/>
        </authorList>
    </citation>
    <scope>NUCLEOTIDE SEQUENCE</scope>
</reference>
<accession>A0A8X6P8M5</accession>
<protein>
    <submittedName>
        <fullName evidence="1">Uncharacterized protein</fullName>
    </submittedName>
</protein>
<sequence length="100" mass="11005">MTSSGSLFHQTIVLLIRIPPPFLASTFLITTFVREAVFTSPTDIGDELSIPCSLHTQMVHSKRCLPVAIPNSTKISEDAISRRDAVNVSKRRIPVTISDI</sequence>
<evidence type="ECO:0000313" key="1">
    <source>
        <dbReference type="EMBL" id="GFT57275.1"/>
    </source>
</evidence>
<dbReference type="Proteomes" id="UP000887013">
    <property type="component" value="Unassembled WGS sequence"/>
</dbReference>
<proteinExistence type="predicted"/>
<dbReference type="AlphaFoldDB" id="A0A8X6P8M5"/>
<organism evidence="1 2">
    <name type="scientific">Nephila pilipes</name>
    <name type="common">Giant wood spider</name>
    <name type="synonym">Nephila maculata</name>
    <dbReference type="NCBI Taxonomy" id="299642"/>
    <lineage>
        <taxon>Eukaryota</taxon>
        <taxon>Metazoa</taxon>
        <taxon>Ecdysozoa</taxon>
        <taxon>Arthropoda</taxon>
        <taxon>Chelicerata</taxon>
        <taxon>Arachnida</taxon>
        <taxon>Araneae</taxon>
        <taxon>Araneomorphae</taxon>
        <taxon>Entelegynae</taxon>
        <taxon>Araneoidea</taxon>
        <taxon>Nephilidae</taxon>
        <taxon>Nephila</taxon>
    </lineage>
</organism>